<dbReference type="GO" id="GO:0050821">
    <property type="term" value="P:protein stabilization"/>
    <property type="evidence" value="ECO:0007669"/>
    <property type="project" value="TreeGrafter"/>
</dbReference>
<accession>A0A8H3TT71</accession>
<comment type="similarity">
    <text evidence="2">Belongs to the CDC37 family.</text>
</comment>
<dbReference type="SUPFAM" id="SSF101391">
    <property type="entry name" value="Hsp90 co-chaperone CDC37"/>
    <property type="match status" value="1"/>
</dbReference>
<dbReference type="Pfam" id="PF08565">
    <property type="entry name" value="CDC37_M"/>
    <property type="match status" value="1"/>
</dbReference>
<dbReference type="Gene3D" id="1.20.58.610">
    <property type="entry name" value="Cdc37, Hsp90 binding domain"/>
    <property type="match status" value="1"/>
</dbReference>
<keyword evidence="3" id="KW-0963">Cytoplasm</keyword>
<dbReference type="InterPro" id="IPR013874">
    <property type="entry name" value="Cdc37_Hsp90-bd"/>
</dbReference>
<dbReference type="PANTHER" id="PTHR12800:SF4">
    <property type="entry name" value="HSP90 CO-CHAPERONE CDC37"/>
    <property type="match status" value="1"/>
</dbReference>
<feature type="domain" description="Cdc37 N-terminal" evidence="9">
    <location>
        <begin position="3"/>
        <end position="193"/>
    </location>
</feature>
<dbReference type="GO" id="GO:0031072">
    <property type="term" value="F:heat shock protein binding"/>
    <property type="evidence" value="ECO:0007669"/>
    <property type="project" value="TreeGrafter"/>
</dbReference>
<dbReference type="InterPro" id="IPR004918">
    <property type="entry name" value="Cdc37"/>
</dbReference>
<keyword evidence="4" id="KW-0143">Chaperone</keyword>
<feature type="compositionally biased region" description="Polar residues" evidence="6">
    <location>
        <begin position="212"/>
        <end position="228"/>
    </location>
</feature>
<organism evidence="10 11">
    <name type="scientific">Naganishia liquefaciens</name>
    <dbReference type="NCBI Taxonomy" id="104408"/>
    <lineage>
        <taxon>Eukaryota</taxon>
        <taxon>Fungi</taxon>
        <taxon>Dikarya</taxon>
        <taxon>Basidiomycota</taxon>
        <taxon>Agaricomycotina</taxon>
        <taxon>Tremellomycetes</taxon>
        <taxon>Filobasidiales</taxon>
        <taxon>Filobasidiaceae</taxon>
        <taxon>Naganishia</taxon>
    </lineage>
</organism>
<reference evidence="10" key="1">
    <citation type="submission" date="2020-07" db="EMBL/GenBank/DDBJ databases">
        <title>Draft Genome Sequence of a Deep-Sea Yeast, Naganishia (Cryptococcus) liquefaciens strain N6.</title>
        <authorList>
            <person name="Han Y.W."/>
            <person name="Kajitani R."/>
            <person name="Morimoto H."/>
            <person name="Parhat M."/>
            <person name="Tsubouchi H."/>
            <person name="Bakenova O."/>
            <person name="Ogata M."/>
            <person name="Argunhan B."/>
            <person name="Aoki R."/>
            <person name="Kajiwara S."/>
            <person name="Itoh T."/>
            <person name="Iwasaki H."/>
        </authorList>
    </citation>
    <scope>NUCLEOTIDE SEQUENCE</scope>
    <source>
        <strain evidence="10">N6</strain>
    </source>
</reference>
<dbReference type="InterPro" id="IPR013855">
    <property type="entry name" value="Cdc37_N_dom"/>
</dbReference>
<feature type="domain" description="Cdc37 Hsp90 binding" evidence="8">
    <location>
        <begin position="251"/>
        <end position="392"/>
    </location>
</feature>
<dbReference type="GO" id="GO:0051087">
    <property type="term" value="F:protein-folding chaperone binding"/>
    <property type="evidence" value="ECO:0007669"/>
    <property type="project" value="TreeGrafter"/>
</dbReference>
<evidence type="ECO:0000259" key="7">
    <source>
        <dbReference type="SMART" id="SM01069"/>
    </source>
</evidence>
<sequence>MGKLNYDKWASLELSDDSDIEEHPNIDKKSMIRWKQRDIHEKREMRKQRIANYRAEIDLNNILLVRLDQLRAKVKSEGRIAFSNEVARLKEHPSDDKPPTGHAKQPTYDEMMLQMLLKVWGECKEELGKKYGALDGDQVGEEKWVDALVRGLDTHENGLKERSEECDKLAKEEEEEQSRKITSETIKDGWSSGHINKITPTPLDDPKPKTAARTSQNIEVLNAGSSGSLPPLDPAKYPSAASSTPAATGLSASMPEIPAAPTEEEEGIPELTPSGRAFSQIGPREWHKSLEFIQRDPSVLAESTTDSLLGEAFEAGLKGDMRRTMQCCHQGLMIQYCRKLGRDGVRLFFDRMINGGPKAEQVFLTDVQQTYERILKRAAEIQADMNKNGAERETIQLVAEDPSTSIGFNIPEGPPPENLVIEGFESDDPEGGQPNIEDIRAFLQLKWDLFDSFPQDLKDAMKTESLDAVNKVLEKMDVQQAEKIVNDMQEGGMLSFSEKGVRDMTGK</sequence>
<feature type="compositionally biased region" description="Basic and acidic residues" evidence="6">
    <location>
        <begin position="159"/>
        <end position="187"/>
    </location>
</feature>
<name>A0A8H3TT71_9TREE</name>
<evidence type="ECO:0000256" key="6">
    <source>
        <dbReference type="SAM" id="MobiDB-lite"/>
    </source>
</evidence>
<evidence type="ECO:0000259" key="8">
    <source>
        <dbReference type="SMART" id="SM01070"/>
    </source>
</evidence>
<dbReference type="GO" id="GO:0005737">
    <property type="term" value="C:cytoplasm"/>
    <property type="evidence" value="ECO:0007669"/>
    <property type="project" value="UniProtKB-SubCell"/>
</dbReference>
<comment type="caution">
    <text evidence="10">The sequence shown here is derived from an EMBL/GenBank/DDBJ whole genome shotgun (WGS) entry which is preliminary data.</text>
</comment>
<protein>
    <recommendedName>
        <fullName evidence="5">Hsp90 chaperone protein kinase-targeting subunit</fullName>
    </recommendedName>
</protein>
<dbReference type="Pfam" id="PF08564">
    <property type="entry name" value="CDC37_C"/>
    <property type="match status" value="1"/>
</dbReference>
<dbReference type="SMART" id="SM01069">
    <property type="entry name" value="CDC37_C"/>
    <property type="match status" value="1"/>
</dbReference>
<dbReference type="Pfam" id="PF03234">
    <property type="entry name" value="CDC37_N"/>
    <property type="match status" value="1"/>
</dbReference>
<dbReference type="EMBL" id="BLZA01000019">
    <property type="protein sequence ID" value="GHJ86707.1"/>
    <property type="molecule type" value="Genomic_DNA"/>
</dbReference>
<dbReference type="AlphaFoldDB" id="A0A8H3TT71"/>
<keyword evidence="11" id="KW-1185">Reference proteome</keyword>
<evidence type="ECO:0000259" key="9">
    <source>
        <dbReference type="SMART" id="SM01071"/>
    </source>
</evidence>
<dbReference type="GO" id="GO:0051082">
    <property type="term" value="F:unfolded protein binding"/>
    <property type="evidence" value="ECO:0007669"/>
    <property type="project" value="TreeGrafter"/>
</dbReference>
<evidence type="ECO:0000256" key="5">
    <source>
        <dbReference type="ARBA" id="ARBA00031396"/>
    </source>
</evidence>
<dbReference type="SMART" id="SM01071">
    <property type="entry name" value="CDC37_N"/>
    <property type="match status" value="1"/>
</dbReference>
<evidence type="ECO:0000256" key="1">
    <source>
        <dbReference type="ARBA" id="ARBA00004496"/>
    </source>
</evidence>
<evidence type="ECO:0000256" key="2">
    <source>
        <dbReference type="ARBA" id="ARBA00006222"/>
    </source>
</evidence>
<evidence type="ECO:0000256" key="3">
    <source>
        <dbReference type="ARBA" id="ARBA00022490"/>
    </source>
</evidence>
<dbReference type="OrthoDB" id="440202at2759"/>
<dbReference type="SMART" id="SM01070">
    <property type="entry name" value="CDC37_M"/>
    <property type="match status" value="1"/>
</dbReference>
<dbReference type="GO" id="GO:0019901">
    <property type="term" value="F:protein kinase binding"/>
    <property type="evidence" value="ECO:0007669"/>
    <property type="project" value="InterPro"/>
</dbReference>
<comment type="subcellular location">
    <subcellularLocation>
        <location evidence="1">Cytoplasm</location>
    </subcellularLocation>
</comment>
<dbReference type="PANTHER" id="PTHR12800">
    <property type="entry name" value="CDC37-RELATED"/>
    <property type="match status" value="1"/>
</dbReference>
<dbReference type="InterPro" id="IPR038189">
    <property type="entry name" value="Cdc37_Hsp90-bd_sf"/>
</dbReference>
<dbReference type="Proteomes" id="UP000620104">
    <property type="component" value="Unassembled WGS sequence"/>
</dbReference>
<evidence type="ECO:0000313" key="11">
    <source>
        <dbReference type="Proteomes" id="UP000620104"/>
    </source>
</evidence>
<feature type="region of interest" description="Disordered" evidence="6">
    <location>
        <begin position="159"/>
        <end position="253"/>
    </location>
</feature>
<evidence type="ECO:0000256" key="4">
    <source>
        <dbReference type="ARBA" id="ARBA00023186"/>
    </source>
</evidence>
<feature type="compositionally biased region" description="Low complexity" evidence="6">
    <location>
        <begin position="238"/>
        <end position="253"/>
    </location>
</feature>
<feature type="domain" description="Cdc37 C-terminal" evidence="7">
    <location>
        <begin position="408"/>
        <end position="507"/>
    </location>
</feature>
<gene>
    <name evidence="10" type="ORF">NliqN6_3109</name>
</gene>
<dbReference type="GO" id="GO:0006457">
    <property type="term" value="P:protein folding"/>
    <property type="evidence" value="ECO:0007669"/>
    <property type="project" value="TreeGrafter"/>
</dbReference>
<evidence type="ECO:0000313" key="10">
    <source>
        <dbReference type="EMBL" id="GHJ86707.1"/>
    </source>
</evidence>
<dbReference type="InterPro" id="IPR013873">
    <property type="entry name" value="Cdc37_C"/>
</dbReference>
<proteinExistence type="inferred from homology"/>